<sequence length="301" mass="33545">MFSFKKRKKTHDSLLALQVMPDGVALAVNHLRDGAPHLETVAFIEQAQPLTNSKVIAEYLSEHRLTDVPVSLVLQEGEYQLLLIEAPDVPVDELKDALLWRVKDLIQFNPEDAYLDYIELPDDAYRGRGKMIYVVVAERTLIDQRVDWLDALGVSAVAIDIPELALLNITESLCAEEMGTAVLFLEEDRSNLTMLSGSALYLARGLSYSPFNQVENTVLDIQRSMDYFESQIGKPPCVRILILPLQVGETPLLMELRNNLSADVQSLDLADVVGSDEPLRVDLQQVCLIAIAASLRNTEAK</sequence>
<reference evidence="1" key="1">
    <citation type="submission" date="2023-07" db="EMBL/GenBank/DDBJ databases">
        <title>Genome content predicts the carbon catabolic preferences of heterotrophic bacteria.</title>
        <authorList>
            <person name="Gralka M."/>
        </authorList>
    </citation>
    <scope>NUCLEOTIDE SEQUENCE</scope>
    <source>
        <strain evidence="2">5G01</strain>
        <strain evidence="1">I2M16</strain>
    </source>
</reference>
<evidence type="ECO:0000313" key="3">
    <source>
        <dbReference type="Proteomes" id="UP001169862"/>
    </source>
</evidence>
<comment type="caution">
    <text evidence="1">The sequence shown here is derived from an EMBL/GenBank/DDBJ whole genome shotgun (WGS) entry which is preliminary data.</text>
</comment>
<name>A0AAW7XH24_9GAMM</name>
<dbReference type="EMBL" id="JAUYVO010000004">
    <property type="protein sequence ID" value="MDP2522525.1"/>
    <property type="molecule type" value="Genomic_DNA"/>
</dbReference>
<evidence type="ECO:0008006" key="5">
    <source>
        <dbReference type="Google" id="ProtNLM"/>
    </source>
</evidence>
<keyword evidence="4" id="KW-1185">Reference proteome</keyword>
<dbReference type="EMBL" id="JAUOPG010000004">
    <property type="protein sequence ID" value="MDO6453335.1"/>
    <property type="molecule type" value="Genomic_DNA"/>
</dbReference>
<dbReference type="Gene3D" id="3.30.420.40">
    <property type="match status" value="2"/>
</dbReference>
<evidence type="ECO:0000313" key="4">
    <source>
        <dbReference type="Proteomes" id="UP001177341"/>
    </source>
</evidence>
<dbReference type="Proteomes" id="UP001169862">
    <property type="component" value="Unassembled WGS sequence"/>
</dbReference>
<dbReference type="InterPro" id="IPR043129">
    <property type="entry name" value="ATPase_NBD"/>
</dbReference>
<dbReference type="Gene3D" id="3.30.1490.300">
    <property type="match status" value="1"/>
</dbReference>
<evidence type="ECO:0000313" key="2">
    <source>
        <dbReference type="EMBL" id="MDP2522525.1"/>
    </source>
</evidence>
<dbReference type="AlphaFoldDB" id="A0AAW7XH24"/>
<protein>
    <recommendedName>
        <fullName evidence="5">MSHA biogenesis protein MshI</fullName>
    </recommendedName>
</protein>
<dbReference type="SUPFAM" id="SSF53067">
    <property type="entry name" value="Actin-like ATPase domain"/>
    <property type="match status" value="1"/>
</dbReference>
<accession>A0AAW7XH24</accession>
<dbReference type="RefSeq" id="WP_075179487.1">
    <property type="nucleotide sequence ID" value="NZ_JALRCW010000224.1"/>
</dbReference>
<evidence type="ECO:0000313" key="1">
    <source>
        <dbReference type="EMBL" id="MDO6453335.1"/>
    </source>
</evidence>
<gene>
    <name evidence="1" type="ORF">Q4490_07140</name>
    <name evidence="2" type="ORF">Q8W30_08045</name>
</gene>
<proteinExistence type="predicted"/>
<organism evidence="1 3">
    <name type="scientific">Neptunomonas phycophila</name>
    <dbReference type="NCBI Taxonomy" id="1572645"/>
    <lineage>
        <taxon>Bacteria</taxon>
        <taxon>Pseudomonadati</taxon>
        <taxon>Pseudomonadota</taxon>
        <taxon>Gammaproteobacteria</taxon>
        <taxon>Oceanospirillales</taxon>
        <taxon>Oceanospirillaceae</taxon>
        <taxon>Neptunomonas</taxon>
    </lineage>
</organism>
<dbReference type="Proteomes" id="UP001177341">
    <property type="component" value="Unassembled WGS sequence"/>
</dbReference>